<evidence type="ECO:0000313" key="6">
    <source>
        <dbReference type="Proteomes" id="UP000472263"/>
    </source>
</evidence>
<keyword evidence="2" id="KW-0964">Secreted</keyword>
<dbReference type="InParanoid" id="A0A667ZJI7"/>
<dbReference type="PANTHER" id="PTHR23192">
    <property type="entry name" value="OLFACTOMEDIN-RELATED"/>
    <property type="match status" value="1"/>
</dbReference>
<evidence type="ECO:0000256" key="1">
    <source>
        <dbReference type="ARBA" id="ARBA00004613"/>
    </source>
</evidence>
<dbReference type="GeneTree" id="ENSGT00940000158020"/>
<evidence type="ECO:0000259" key="4">
    <source>
        <dbReference type="PROSITE" id="PS51132"/>
    </source>
</evidence>
<keyword evidence="6" id="KW-1185">Reference proteome</keyword>
<dbReference type="GO" id="GO:0005615">
    <property type="term" value="C:extracellular space"/>
    <property type="evidence" value="ECO:0007669"/>
    <property type="project" value="TreeGrafter"/>
</dbReference>
<feature type="domain" description="Olfactomedin-like" evidence="4">
    <location>
        <begin position="20"/>
        <end position="265"/>
    </location>
</feature>
<dbReference type="PANTHER" id="PTHR23192:SF85">
    <property type="entry name" value="GLIOMEDIN"/>
    <property type="match status" value="1"/>
</dbReference>
<dbReference type="InterPro" id="IPR050605">
    <property type="entry name" value="Olfactomedin-like_domain"/>
</dbReference>
<dbReference type="InterPro" id="IPR003112">
    <property type="entry name" value="Olfac-like_dom"/>
</dbReference>
<organism evidence="5 6">
    <name type="scientific">Myripristis murdjan</name>
    <name type="common">pinecone soldierfish</name>
    <dbReference type="NCBI Taxonomy" id="586833"/>
    <lineage>
        <taxon>Eukaryota</taxon>
        <taxon>Metazoa</taxon>
        <taxon>Chordata</taxon>
        <taxon>Craniata</taxon>
        <taxon>Vertebrata</taxon>
        <taxon>Euteleostomi</taxon>
        <taxon>Actinopterygii</taxon>
        <taxon>Neopterygii</taxon>
        <taxon>Teleostei</taxon>
        <taxon>Neoteleostei</taxon>
        <taxon>Acanthomorphata</taxon>
        <taxon>Holocentriformes</taxon>
        <taxon>Holocentridae</taxon>
        <taxon>Myripristis</taxon>
    </lineage>
</organism>
<dbReference type="SMART" id="SM00284">
    <property type="entry name" value="OLF"/>
    <property type="match status" value="1"/>
</dbReference>
<comment type="subcellular location">
    <subcellularLocation>
        <location evidence="1">Secreted</location>
    </subcellularLocation>
</comment>
<sequence>DDTFNGSDNGKITDTPMKYGRKILSQLSQFCNITNMQTTYGAWMSDAARFNEDRYWLAEHFSGRMLLEYQNAPLFLNTSKKITDIKMFYQGCGHIISNGSFYFHKAGSNQLIKFDLETGRTKAVKIENSRYNKLSYLFNNSKTYFKFAVDENGLWVIFASSSHDTVMVAKLKQDPFSVQTVIDTAYPKMKTGNGFIAHGILYITDVRDRRVTYTFDLKKESSFGASFDLRLHDGILTMLSYYPKKQLLYLWDNGSVKNSKTLDQDLDNV</sequence>
<dbReference type="Pfam" id="PF02191">
    <property type="entry name" value="OLF"/>
    <property type="match status" value="1"/>
</dbReference>
<accession>A0A667ZJI7</accession>
<reference evidence="5" key="1">
    <citation type="submission" date="2019-06" db="EMBL/GenBank/DDBJ databases">
        <authorList>
            <consortium name="Wellcome Sanger Institute Data Sharing"/>
        </authorList>
    </citation>
    <scope>NUCLEOTIDE SEQUENCE [LARGE SCALE GENOMIC DNA]</scope>
</reference>
<dbReference type="PROSITE" id="PS51132">
    <property type="entry name" value="OLF"/>
    <property type="match status" value="1"/>
</dbReference>
<reference evidence="5" key="3">
    <citation type="submission" date="2025-09" db="UniProtKB">
        <authorList>
            <consortium name="Ensembl"/>
        </authorList>
    </citation>
    <scope>IDENTIFICATION</scope>
</reference>
<evidence type="ECO:0000313" key="5">
    <source>
        <dbReference type="Ensembl" id="ENSMMDP00005038923.1"/>
    </source>
</evidence>
<reference evidence="5" key="2">
    <citation type="submission" date="2025-08" db="UniProtKB">
        <authorList>
            <consortium name="Ensembl"/>
        </authorList>
    </citation>
    <scope>IDENTIFICATION</scope>
</reference>
<comment type="caution">
    <text evidence="3">Lacks conserved residue(s) required for the propagation of feature annotation.</text>
</comment>
<proteinExistence type="predicted"/>
<name>A0A667ZJI7_9TELE</name>
<dbReference type="GO" id="GO:0007165">
    <property type="term" value="P:signal transduction"/>
    <property type="evidence" value="ECO:0007669"/>
    <property type="project" value="TreeGrafter"/>
</dbReference>
<protein>
    <recommendedName>
        <fullName evidence="4">Olfactomedin-like domain-containing protein</fullName>
    </recommendedName>
</protein>
<dbReference type="Proteomes" id="UP000472263">
    <property type="component" value="Chromosome 6"/>
</dbReference>
<evidence type="ECO:0000256" key="2">
    <source>
        <dbReference type="ARBA" id="ARBA00022525"/>
    </source>
</evidence>
<dbReference type="GO" id="GO:0009986">
    <property type="term" value="C:cell surface"/>
    <property type="evidence" value="ECO:0007669"/>
    <property type="project" value="TreeGrafter"/>
</dbReference>
<evidence type="ECO:0000256" key="3">
    <source>
        <dbReference type="PROSITE-ProRule" id="PRU00446"/>
    </source>
</evidence>
<dbReference type="SUPFAM" id="SSF63829">
    <property type="entry name" value="Calcium-dependent phosphotriesterase"/>
    <property type="match status" value="1"/>
</dbReference>
<dbReference type="Ensembl" id="ENSMMDT00005039731.1">
    <property type="protein sequence ID" value="ENSMMDP00005038923.1"/>
    <property type="gene ID" value="ENSMMDG00005018066.1"/>
</dbReference>
<dbReference type="AlphaFoldDB" id="A0A667ZJI7"/>